<evidence type="ECO:0000313" key="2">
    <source>
        <dbReference type="Proteomes" id="UP001066276"/>
    </source>
</evidence>
<dbReference type="EMBL" id="JANPWB010000014">
    <property type="protein sequence ID" value="KAJ1096472.1"/>
    <property type="molecule type" value="Genomic_DNA"/>
</dbReference>
<reference evidence="1" key="1">
    <citation type="journal article" date="2022" name="bioRxiv">
        <title>Sequencing and chromosome-scale assembly of the giantPleurodeles waltlgenome.</title>
        <authorList>
            <person name="Brown T."/>
            <person name="Elewa A."/>
            <person name="Iarovenko S."/>
            <person name="Subramanian E."/>
            <person name="Araus A.J."/>
            <person name="Petzold A."/>
            <person name="Susuki M."/>
            <person name="Suzuki K.-i.T."/>
            <person name="Hayashi T."/>
            <person name="Toyoda A."/>
            <person name="Oliveira C."/>
            <person name="Osipova E."/>
            <person name="Leigh N.D."/>
            <person name="Simon A."/>
            <person name="Yun M.H."/>
        </authorList>
    </citation>
    <scope>NUCLEOTIDE SEQUENCE</scope>
    <source>
        <strain evidence="1">20211129_DDA</strain>
        <tissue evidence="1">Liver</tissue>
    </source>
</reference>
<keyword evidence="2" id="KW-1185">Reference proteome</keyword>
<dbReference type="Proteomes" id="UP001066276">
    <property type="component" value="Chromosome 10"/>
</dbReference>
<name>A0AAV7LZ31_PLEWA</name>
<dbReference type="AlphaFoldDB" id="A0AAV7LZ31"/>
<gene>
    <name evidence="1" type="ORF">NDU88_001612</name>
</gene>
<accession>A0AAV7LZ31</accession>
<sequence length="105" mass="12385">MRKLKKKRNIRSDLLALLRILYYDFMTHRPGSIQRPRLINGVLLVPRQRQQNIPSSKSRALGSWRLTLDLDACAAHAVLGFSFYNKFFRKSHHRIGLLYLYSNTR</sequence>
<evidence type="ECO:0000313" key="1">
    <source>
        <dbReference type="EMBL" id="KAJ1096472.1"/>
    </source>
</evidence>
<comment type="caution">
    <text evidence="1">The sequence shown here is derived from an EMBL/GenBank/DDBJ whole genome shotgun (WGS) entry which is preliminary data.</text>
</comment>
<proteinExistence type="predicted"/>
<organism evidence="1 2">
    <name type="scientific">Pleurodeles waltl</name>
    <name type="common">Iberian ribbed newt</name>
    <dbReference type="NCBI Taxonomy" id="8319"/>
    <lineage>
        <taxon>Eukaryota</taxon>
        <taxon>Metazoa</taxon>
        <taxon>Chordata</taxon>
        <taxon>Craniata</taxon>
        <taxon>Vertebrata</taxon>
        <taxon>Euteleostomi</taxon>
        <taxon>Amphibia</taxon>
        <taxon>Batrachia</taxon>
        <taxon>Caudata</taxon>
        <taxon>Salamandroidea</taxon>
        <taxon>Salamandridae</taxon>
        <taxon>Pleurodelinae</taxon>
        <taxon>Pleurodeles</taxon>
    </lineage>
</organism>
<protein>
    <submittedName>
        <fullName evidence="1">Uncharacterized protein</fullName>
    </submittedName>
</protein>